<reference evidence="3 4" key="1">
    <citation type="submission" date="2015-01" db="EMBL/GenBank/DDBJ databases">
        <title>The Genome Sequence of Fonsecaea pedrosoi CBS 271.37.</title>
        <authorList>
            <consortium name="The Broad Institute Genomics Platform"/>
            <person name="Cuomo C."/>
            <person name="de Hoog S."/>
            <person name="Gorbushina A."/>
            <person name="Stielow B."/>
            <person name="Teixiera M."/>
            <person name="Abouelleil A."/>
            <person name="Chapman S.B."/>
            <person name="Priest M."/>
            <person name="Young S.K."/>
            <person name="Wortman J."/>
            <person name="Nusbaum C."/>
            <person name="Birren B."/>
        </authorList>
    </citation>
    <scope>NUCLEOTIDE SEQUENCE [LARGE SCALE GENOMIC DNA]</scope>
    <source>
        <strain evidence="3 4">CBS 271.37</strain>
    </source>
</reference>
<dbReference type="Pfam" id="PF00581">
    <property type="entry name" value="Rhodanese"/>
    <property type="match status" value="1"/>
</dbReference>
<dbReference type="SUPFAM" id="SSF52821">
    <property type="entry name" value="Rhodanese/Cell cycle control phosphatase"/>
    <property type="match status" value="1"/>
</dbReference>
<gene>
    <name evidence="3" type="ORF">Z517_02398</name>
</gene>
<evidence type="ECO:0000259" key="2">
    <source>
        <dbReference type="PROSITE" id="PS50206"/>
    </source>
</evidence>
<dbReference type="PANTHER" id="PTHR44086:SF10">
    <property type="entry name" value="THIOSULFATE SULFURTRANSFERASE_RHODANESE-LIKE DOMAIN-CONTAINING PROTEIN 3"/>
    <property type="match status" value="1"/>
</dbReference>
<evidence type="ECO:0000313" key="3">
    <source>
        <dbReference type="EMBL" id="KIW83154.1"/>
    </source>
</evidence>
<feature type="region of interest" description="Disordered" evidence="1">
    <location>
        <begin position="41"/>
        <end position="77"/>
    </location>
</feature>
<organism evidence="3 4">
    <name type="scientific">Fonsecaea pedrosoi CBS 271.37</name>
    <dbReference type="NCBI Taxonomy" id="1442368"/>
    <lineage>
        <taxon>Eukaryota</taxon>
        <taxon>Fungi</taxon>
        <taxon>Dikarya</taxon>
        <taxon>Ascomycota</taxon>
        <taxon>Pezizomycotina</taxon>
        <taxon>Eurotiomycetes</taxon>
        <taxon>Chaetothyriomycetidae</taxon>
        <taxon>Chaetothyriales</taxon>
        <taxon>Herpotrichiellaceae</taxon>
        <taxon>Fonsecaea</taxon>
    </lineage>
</organism>
<name>A0A0D2HFE2_9EURO</name>
<dbReference type="STRING" id="1442368.A0A0D2HFE2"/>
<keyword evidence="4" id="KW-1185">Reference proteome</keyword>
<protein>
    <recommendedName>
        <fullName evidence="2">Rhodanese domain-containing protein</fullName>
    </recommendedName>
</protein>
<dbReference type="AlphaFoldDB" id="A0A0D2HFE2"/>
<dbReference type="InterPro" id="IPR036873">
    <property type="entry name" value="Rhodanese-like_dom_sf"/>
</dbReference>
<feature type="compositionally biased region" description="Low complexity" evidence="1">
    <location>
        <begin position="45"/>
        <end position="54"/>
    </location>
</feature>
<dbReference type="SMART" id="SM00450">
    <property type="entry name" value="RHOD"/>
    <property type="match status" value="1"/>
</dbReference>
<accession>A0A0D2HFE2</accession>
<dbReference type="HOGENOM" id="CLU_089574_0_0_1"/>
<dbReference type="PROSITE" id="PS50206">
    <property type="entry name" value="RHODANESE_3"/>
    <property type="match status" value="1"/>
</dbReference>
<feature type="domain" description="Rhodanese" evidence="2">
    <location>
        <begin position="113"/>
        <end position="216"/>
    </location>
</feature>
<dbReference type="GeneID" id="25301888"/>
<dbReference type="VEuPathDB" id="FungiDB:Z517_02398"/>
<dbReference type="EMBL" id="KN846970">
    <property type="protein sequence ID" value="KIW83154.1"/>
    <property type="molecule type" value="Genomic_DNA"/>
</dbReference>
<proteinExistence type="predicted"/>
<dbReference type="Proteomes" id="UP000053029">
    <property type="component" value="Unassembled WGS sequence"/>
</dbReference>
<dbReference type="PANTHER" id="PTHR44086">
    <property type="entry name" value="THIOSULFATE SULFURTRANSFERASE RDL2, MITOCHONDRIAL-RELATED"/>
    <property type="match status" value="1"/>
</dbReference>
<dbReference type="OrthoDB" id="566238at2759"/>
<sequence length="219" mass="23931">MASVQPASSLRQCLRTISTSTSRRAITCSSPSSTIRLSLPRRRLASSQASQASPCLPPQKALDRGHSMPRLRQPKRHFTGTRFVARNEQTPSSEPQPSTLYTFADMQSLTSHPAPNRVIIDVREPSELKSTGKIPGAQNLPIKSAADGFFLGPDEFEERFGWEKPTAQDEVIFYCKAGVRSRAAAGLAAQAAFGGKISEFPGSWIEWAEKGGEVEKVEE</sequence>
<dbReference type="Gene3D" id="3.40.250.10">
    <property type="entry name" value="Rhodanese-like domain"/>
    <property type="match status" value="1"/>
</dbReference>
<evidence type="ECO:0000256" key="1">
    <source>
        <dbReference type="SAM" id="MobiDB-lite"/>
    </source>
</evidence>
<feature type="compositionally biased region" description="Basic residues" evidence="1">
    <location>
        <begin position="67"/>
        <end position="77"/>
    </location>
</feature>
<evidence type="ECO:0000313" key="4">
    <source>
        <dbReference type="Proteomes" id="UP000053029"/>
    </source>
</evidence>
<dbReference type="RefSeq" id="XP_013286962.1">
    <property type="nucleotide sequence ID" value="XM_013431508.1"/>
</dbReference>
<dbReference type="InterPro" id="IPR001763">
    <property type="entry name" value="Rhodanese-like_dom"/>
</dbReference>
<dbReference type="GO" id="GO:0005739">
    <property type="term" value="C:mitochondrion"/>
    <property type="evidence" value="ECO:0007669"/>
    <property type="project" value="TreeGrafter"/>
</dbReference>
<dbReference type="GO" id="GO:0004792">
    <property type="term" value="F:thiosulfate-cyanide sulfurtransferase activity"/>
    <property type="evidence" value="ECO:0007669"/>
    <property type="project" value="TreeGrafter"/>
</dbReference>